<dbReference type="AlphaFoldDB" id="A0AAD3RYH4"/>
<evidence type="ECO:0000256" key="1">
    <source>
        <dbReference type="SAM" id="MobiDB-lite"/>
    </source>
</evidence>
<protein>
    <submittedName>
        <fullName evidence="2">Uncharacterized protein</fullName>
    </submittedName>
</protein>
<reference evidence="2" key="1">
    <citation type="submission" date="2023-05" db="EMBL/GenBank/DDBJ databases">
        <title>Nepenthes gracilis genome sequencing.</title>
        <authorList>
            <person name="Fukushima K."/>
        </authorList>
    </citation>
    <scope>NUCLEOTIDE SEQUENCE</scope>
    <source>
        <strain evidence="2">SING2019-196</strain>
    </source>
</reference>
<feature type="region of interest" description="Disordered" evidence="1">
    <location>
        <begin position="1"/>
        <end position="76"/>
    </location>
</feature>
<name>A0AAD3RYH4_NEPGR</name>
<evidence type="ECO:0000313" key="3">
    <source>
        <dbReference type="Proteomes" id="UP001279734"/>
    </source>
</evidence>
<keyword evidence="3" id="KW-1185">Reference proteome</keyword>
<organism evidence="2 3">
    <name type="scientific">Nepenthes gracilis</name>
    <name type="common">Slender pitcher plant</name>
    <dbReference type="NCBI Taxonomy" id="150966"/>
    <lineage>
        <taxon>Eukaryota</taxon>
        <taxon>Viridiplantae</taxon>
        <taxon>Streptophyta</taxon>
        <taxon>Embryophyta</taxon>
        <taxon>Tracheophyta</taxon>
        <taxon>Spermatophyta</taxon>
        <taxon>Magnoliopsida</taxon>
        <taxon>eudicotyledons</taxon>
        <taxon>Gunneridae</taxon>
        <taxon>Pentapetalae</taxon>
        <taxon>Caryophyllales</taxon>
        <taxon>Nepenthaceae</taxon>
        <taxon>Nepenthes</taxon>
    </lineage>
</organism>
<dbReference type="EMBL" id="BSYO01000002">
    <property type="protein sequence ID" value="GMH00695.1"/>
    <property type="molecule type" value="Genomic_DNA"/>
</dbReference>
<sequence>MRSSGSVRDLAASLAEPERDMTTRSSGKPREDPVARSSGQSRDLGGDELGSGERCSGGAPARAAEDPSADELSGQREIWQRRPYCSNTLKYRGRRADEIGTGGCLGPEVVRPIDPMRMLASSDGLKADRRSPQCYIF</sequence>
<accession>A0AAD3RYH4</accession>
<comment type="caution">
    <text evidence="2">The sequence shown here is derived from an EMBL/GenBank/DDBJ whole genome shotgun (WGS) entry which is preliminary data.</text>
</comment>
<evidence type="ECO:0000313" key="2">
    <source>
        <dbReference type="EMBL" id="GMH00695.1"/>
    </source>
</evidence>
<proteinExistence type="predicted"/>
<feature type="compositionally biased region" description="Basic and acidic residues" evidence="1">
    <location>
        <begin position="16"/>
        <end position="34"/>
    </location>
</feature>
<dbReference type="Proteomes" id="UP001279734">
    <property type="component" value="Unassembled WGS sequence"/>
</dbReference>
<gene>
    <name evidence="2" type="ORF">Nepgr_002534</name>
</gene>